<dbReference type="AlphaFoldDB" id="A0A2S2NW30"/>
<protein>
    <submittedName>
        <fullName evidence="1">Uncharacterized protein</fullName>
    </submittedName>
</protein>
<organism evidence="1">
    <name type="scientific">Schizaphis graminum</name>
    <name type="common">Green bug aphid</name>
    <dbReference type="NCBI Taxonomy" id="13262"/>
    <lineage>
        <taxon>Eukaryota</taxon>
        <taxon>Metazoa</taxon>
        <taxon>Ecdysozoa</taxon>
        <taxon>Arthropoda</taxon>
        <taxon>Hexapoda</taxon>
        <taxon>Insecta</taxon>
        <taxon>Pterygota</taxon>
        <taxon>Neoptera</taxon>
        <taxon>Paraneoptera</taxon>
        <taxon>Hemiptera</taxon>
        <taxon>Sternorrhyncha</taxon>
        <taxon>Aphidomorpha</taxon>
        <taxon>Aphidoidea</taxon>
        <taxon>Aphididae</taxon>
        <taxon>Aphidini</taxon>
        <taxon>Schizaphis</taxon>
    </lineage>
</organism>
<sequence length="111" mass="12775">MRLLFCNRRLHRCYVRRTPLLSSRHILSVVFARVDVLDIFTHCSSSVTIIDGPVYCCAGFFIVFTADNVLLLYHRCVPLPVYHRQLHLLPLIVVTTSVVQRPPTTPYHNNA</sequence>
<gene>
    <name evidence="1" type="ORF">g.118425</name>
</gene>
<proteinExistence type="predicted"/>
<name>A0A2S2NW30_SCHGA</name>
<dbReference type="EMBL" id="GGMR01008735">
    <property type="protein sequence ID" value="MBY21354.1"/>
    <property type="molecule type" value="Transcribed_RNA"/>
</dbReference>
<accession>A0A2S2NW30</accession>
<reference evidence="1" key="1">
    <citation type="submission" date="2018-04" db="EMBL/GenBank/DDBJ databases">
        <title>Transcriptome of Schizaphis graminum biotype I.</title>
        <authorList>
            <person name="Scully E.D."/>
            <person name="Geib S.M."/>
            <person name="Palmer N.A."/>
            <person name="Koch K."/>
            <person name="Bradshaw J."/>
            <person name="Heng-Moss T."/>
            <person name="Sarath G."/>
        </authorList>
    </citation>
    <scope>NUCLEOTIDE SEQUENCE</scope>
</reference>
<evidence type="ECO:0000313" key="1">
    <source>
        <dbReference type="EMBL" id="MBY21354.1"/>
    </source>
</evidence>